<dbReference type="Proteomes" id="UP000177967">
    <property type="component" value="Unassembled WGS sequence"/>
</dbReference>
<evidence type="ECO:0000313" key="2">
    <source>
        <dbReference type="EMBL" id="OGY09110.1"/>
    </source>
</evidence>
<reference evidence="2 3" key="1">
    <citation type="journal article" date="2016" name="Nat. Commun.">
        <title>Thousands of microbial genomes shed light on interconnected biogeochemical processes in an aquifer system.</title>
        <authorList>
            <person name="Anantharaman K."/>
            <person name="Brown C.T."/>
            <person name="Hug L.A."/>
            <person name="Sharon I."/>
            <person name="Castelle C.J."/>
            <person name="Probst A.J."/>
            <person name="Thomas B.C."/>
            <person name="Singh A."/>
            <person name="Wilkins M.J."/>
            <person name="Karaoz U."/>
            <person name="Brodie E.L."/>
            <person name="Williams K.H."/>
            <person name="Hubbard S.S."/>
            <person name="Banfield J.F."/>
        </authorList>
    </citation>
    <scope>NUCLEOTIDE SEQUENCE [LARGE SCALE GENOMIC DNA]</scope>
</reference>
<dbReference type="EMBL" id="MHBW01000016">
    <property type="protein sequence ID" value="OGY09110.1"/>
    <property type="molecule type" value="Genomic_DNA"/>
</dbReference>
<name>A0A1G1V161_9BACT</name>
<proteinExistence type="predicted"/>
<evidence type="ECO:0000256" key="1">
    <source>
        <dbReference type="SAM" id="Phobius"/>
    </source>
</evidence>
<organism evidence="2 3">
    <name type="scientific">Candidatus Blackburnbacteria bacterium RIFCSPHIGHO2_01_FULL_43_15b</name>
    <dbReference type="NCBI Taxonomy" id="1797513"/>
    <lineage>
        <taxon>Bacteria</taxon>
        <taxon>Candidatus Blackburniibacteriota</taxon>
    </lineage>
</organism>
<evidence type="ECO:0000313" key="3">
    <source>
        <dbReference type="Proteomes" id="UP000177967"/>
    </source>
</evidence>
<keyword evidence="1" id="KW-0812">Transmembrane</keyword>
<dbReference type="STRING" id="1797513.A2782_00105"/>
<keyword evidence="1" id="KW-1133">Transmembrane helix</keyword>
<sequence>MKKNKLICICFVIAILVITSIVIYNKQFRWVSHQDEVKNFSINYPATWSHDKDKSRNLADRWYFERKREGAGRFRGDELVLTDILEYPGFSGVGYPVWSP</sequence>
<feature type="transmembrane region" description="Helical" evidence="1">
    <location>
        <begin position="6"/>
        <end position="24"/>
    </location>
</feature>
<protein>
    <submittedName>
        <fullName evidence="2">Uncharacterized protein</fullName>
    </submittedName>
</protein>
<accession>A0A1G1V161</accession>
<gene>
    <name evidence="2" type="ORF">A2782_00105</name>
</gene>
<dbReference type="AlphaFoldDB" id="A0A1G1V161"/>
<comment type="caution">
    <text evidence="2">The sequence shown here is derived from an EMBL/GenBank/DDBJ whole genome shotgun (WGS) entry which is preliminary data.</text>
</comment>
<keyword evidence="1" id="KW-0472">Membrane</keyword>